<dbReference type="Gene3D" id="3.40.50.300">
    <property type="entry name" value="P-loop containing nucleotide triphosphate hydrolases"/>
    <property type="match status" value="1"/>
</dbReference>
<sequence length="174" mass="19703">MSLLPLLLVFIGKPAIGKTTLIRHVFPGAEVIDVKPFVRSYRVQGHVPEIDTARGYEDMYNYISSLKGPCILELGTGHAEMNTLKLRGASDRFHVVAIFCEASEETCKRRLDERGDPYDHEAMLSRIARVFPAEHIGLFSKYKVEYFKMNMEGSLTDSANILTQVLTTHGYHHF</sequence>
<protein>
    <recommendedName>
        <fullName evidence="3">Shikimate kinase</fullName>
    </recommendedName>
</protein>
<evidence type="ECO:0000313" key="2">
    <source>
        <dbReference type="Proteomes" id="UP000179164"/>
    </source>
</evidence>
<dbReference type="Pfam" id="PF13671">
    <property type="entry name" value="AAA_33"/>
    <property type="match status" value="1"/>
</dbReference>
<evidence type="ECO:0000313" key="1">
    <source>
        <dbReference type="EMBL" id="OGY82854.1"/>
    </source>
</evidence>
<dbReference type="Proteomes" id="UP000179164">
    <property type="component" value="Unassembled WGS sequence"/>
</dbReference>
<dbReference type="STRING" id="1798543.A2898_04680"/>
<dbReference type="InterPro" id="IPR027417">
    <property type="entry name" value="P-loop_NTPase"/>
</dbReference>
<comment type="caution">
    <text evidence="1">The sequence shown here is derived from an EMBL/GenBank/DDBJ whole genome shotgun (WGS) entry which is preliminary data.</text>
</comment>
<reference evidence="1 2" key="1">
    <citation type="journal article" date="2016" name="Nat. Commun.">
        <title>Thousands of microbial genomes shed light on interconnected biogeochemical processes in an aquifer system.</title>
        <authorList>
            <person name="Anantharaman K."/>
            <person name="Brown C.T."/>
            <person name="Hug L.A."/>
            <person name="Sharon I."/>
            <person name="Castelle C.J."/>
            <person name="Probst A.J."/>
            <person name="Thomas B.C."/>
            <person name="Singh A."/>
            <person name="Wilkins M.J."/>
            <person name="Karaoz U."/>
            <person name="Brodie E.L."/>
            <person name="Williams K.H."/>
            <person name="Hubbard S.S."/>
            <person name="Banfield J.F."/>
        </authorList>
    </citation>
    <scope>NUCLEOTIDE SEQUENCE [LARGE SCALE GENOMIC DNA]</scope>
</reference>
<dbReference type="SUPFAM" id="SSF52540">
    <property type="entry name" value="P-loop containing nucleoside triphosphate hydrolases"/>
    <property type="match status" value="1"/>
</dbReference>
<accession>A0A1G2B112</accession>
<dbReference type="AlphaFoldDB" id="A0A1G2B112"/>
<dbReference type="EMBL" id="MHKE01000017">
    <property type="protein sequence ID" value="OGY82854.1"/>
    <property type="molecule type" value="Genomic_DNA"/>
</dbReference>
<organism evidence="1 2">
    <name type="scientific">Candidatus Kerfeldbacteria bacterium RIFCSPLOWO2_01_FULL_48_11</name>
    <dbReference type="NCBI Taxonomy" id="1798543"/>
    <lineage>
        <taxon>Bacteria</taxon>
        <taxon>Candidatus Kerfeldiibacteriota</taxon>
    </lineage>
</organism>
<evidence type="ECO:0008006" key="3">
    <source>
        <dbReference type="Google" id="ProtNLM"/>
    </source>
</evidence>
<gene>
    <name evidence="1" type="ORF">A2898_04680</name>
</gene>
<proteinExistence type="predicted"/>
<name>A0A1G2B112_9BACT</name>